<dbReference type="AlphaFoldDB" id="A0A645E609"/>
<organism evidence="2">
    <name type="scientific">bioreactor metagenome</name>
    <dbReference type="NCBI Taxonomy" id="1076179"/>
    <lineage>
        <taxon>unclassified sequences</taxon>
        <taxon>metagenomes</taxon>
        <taxon>ecological metagenomes</taxon>
    </lineage>
</organism>
<feature type="compositionally biased region" description="Basic and acidic residues" evidence="1">
    <location>
        <begin position="7"/>
        <end position="18"/>
    </location>
</feature>
<evidence type="ECO:0000313" key="2">
    <source>
        <dbReference type="EMBL" id="MPM97220.1"/>
    </source>
</evidence>
<dbReference type="EMBL" id="VSSQ01043526">
    <property type="protein sequence ID" value="MPM97220.1"/>
    <property type="molecule type" value="Genomic_DNA"/>
</dbReference>
<comment type="caution">
    <text evidence="2">The sequence shown here is derived from an EMBL/GenBank/DDBJ whole genome shotgun (WGS) entry which is preliminary data.</text>
</comment>
<proteinExistence type="predicted"/>
<name>A0A645E609_9ZZZZ</name>
<reference evidence="2" key="1">
    <citation type="submission" date="2019-08" db="EMBL/GenBank/DDBJ databases">
        <authorList>
            <person name="Kucharzyk K."/>
            <person name="Murdoch R.W."/>
            <person name="Higgins S."/>
            <person name="Loffler F."/>
        </authorList>
    </citation>
    <scope>NUCLEOTIDE SEQUENCE</scope>
</reference>
<feature type="region of interest" description="Disordered" evidence="1">
    <location>
        <begin position="1"/>
        <end position="25"/>
    </location>
</feature>
<evidence type="ECO:0000256" key="1">
    <source>
        <dbReference type="SAM" id="MobiDB-lite"/>
    </source>
</evidence>
<protein>
    <submittedName>
        <fullName evidence="2">Uncharacterized protein</fullName>
    </submittedName>
</protein>
<sequence length="50" mass="5345">MFAPDPVRVEEFPGHTEAGDAETETTGLEFTVTVTVVDPVQPNAFVPVTV</sequence>
<accession>A0A645E609</accession>
<gene>
    <name evidence="2" type="ORF">SDC9_144393</name>
</gene>